<dbReference type="AlphaFoldDB" id="A0A1N6R6L4"/>
<evidence type="ECO:0000313" key="2">
    <source>
        <dbReference type="Proteomes" id="UP000186953"/>
    </source>
</evidence>
<protein>
    <recommendedName>
        <fullName evidence="3">Dodecin domain-containing protein</fullName>
    </recommendedName>
</protein>
<gene>
    <name evidence="1" type="ORF">SAMN05421797_1011161</name>
</gene>
<dbReference type="RefSeq" id="WP_076547316.1">
    <property type="nucleotide sequence ID" value="NZ_FTMA01000001.1"/>
</dbReference>
<proteinExistence type="predicted"/>
<organism evidence="1 2">
    <name type="scientific">Maribacter ulvicola</name>
    <dbReference type="NCBI Taxonomy" id="228959"/>
    <lineage>
        <taxon>Bacteria</taxon>
        <taxon>Pseudomonadati</taxon>
        <taxon>Bacteroidota</taxon>
        <taxon>Flavobacteriia</taxon>
        <taxon>Flavobacteriales</taxon>
        <taxon>Flavobacteriaceae</taxon>
        <taxon>Maribacter</taxon>
    </lineage>
</organism>
<dbReference type="EMBL" id="FTMA01000001">
    <property type="protein sequence ID" value="SIQ24550.1"/>
    <property type="molecule type" value="Genomic_DNA"/>
</dbReference>
<accession>A0A1N6R6L4</accession>
<dbReference type="STRING" id="228959.SAMN05421797_1011161"/>
<keyword evidence="2" id="KW-1185">Reference proteome</keyword>
<evidence type="ECO:0008006" key="3">
    <source>
        <dbReference type="Google" id="ProtNLM"/>
    </source>
</evidence>
<evidence type="ECO:0000313" key="1">
    <source>
        <dbReference type="EMBL" id="SIQ24550.1"/>
    </source>
</evidence>
<sequence length="66" mass="7283">MAVLKVIEILANSDNGWEDAAKKAVAEASKSVKNIKSVYINEQSATVEDGKIKNYRVNVKITFEVN</sequence>
<dbReference type="Pfam" id="PF07311">
    <property type="entry name" value="Dodecin"/>
    <property type="match status" value="1"/>
</dbReference>
<dbReference type="Proteomes" id="UP000186953">
    <property type="component" value="Unassembled WGS sequence"/>
</dbReference>
<dbReference type="PANTHER" id="PTHR39324:SF1">
    <property type="entry name" value="CALCIUM DODECIN"/>
    <property type="match status" value="1"/>
</dbReference>
<dbReference type="InterPro" id="IPR009923">
    <property type="entry name" value="Dodecin"/>
</dbReference>
<dbReference type="OrthoDB" id="1525133at2"/>
<dbReference type="InterPro" id="IPR036694">
    <property type="entry name" value="Dodecin-like_sf"/>
</dbReference>
<dbReference type="InterPro" id="IPR025543">
    <property type="entry name" value="Dodecin-like"/>
</dbReference>
<name>A0A1N6R6L4_9FLAO</name>
<dbReference type="Gene3D" id="3.30.1660.10">
    <property type="entry name" value="Flavin-binding protein dodecin"/>
    <property type="match status" value="1"/>
</dbReference>
<dbReference type="PANTHER" id="PTHR39324">
    <property type="entry name" value="CALCIUM DODECIN"/>
    <property type="match status" value="1"/>
</dbReference>
<reference evidence="2" key="1">
    <citation type="submission" date="2017-01" db="EMBL/GenBank/DDBJ databases">
        <authorList>
            <person name="Varghese N."/>
            <person name="Submissions S."/>
        </authorList>
    </citation>
    <scope>NUCLEOTIDE SEQUENCE [LARGE SCALE GENOMIC DNA]</scope>
    <source>
        <strain evidence="2">DSM 15366</strain>
    </source>
</reference>
<dbReference type="SUPFAM" id="SSF89807">
    <property type="entry name" value="Dodecin-like"/>
    <property type="match status" value="1"/>
</dbReference>